<dbReference type="PANTHER" id="PTHR42905:SF16">
    <property type="entry name" value="CARBOXYPHOSPHONOENOLPYRUVATE PHOSPHONOMUTASE-LIKE PROTEIN (AFU_ORTHOLOGUE AFUA_5G07230)"/>
    <property type="match status" value="1"/>
</dbReference>
<keyword evidence="2" id="KW-1185">Reference proteome</keyword>
<sequence length="286" mass="28654">MQAPNSTAAHFRSLHDPAQPLALSNAWDVASAIVAERAGARAVATTSAGIAWSLGSQDGDKLDRDRAIAAIASIAAAVSVPVTADIEGGFAEAPGGIDRSITSVIEAGAVGVNIEDGTVPPDIFAERIAAARAAADRAGSELFINARTDVFWQTSSQPGAQAGSKQAGNQEGERLEAALERAAAYLAAGADGIFVPGASSPATVAALVAGIAAPVNILVGPGRPTVGALRELGVARVSLGSEVVRAAYAVAQRATQELLTGGTYGSLDGAFAYGELNGMLAPRSAE</sequence>
<organism evidence="1 2">
    <name type="scientific">Leucobacter komagatae</name>
    <dbReference type="NCBI Taxonomy" id="55969"/>
    <lineage>
        <taxon>Bacteria</taxon>
        <taxon>Bacillati</taxon>
        <taxon>Actinomycetota</taxon>
        <taxon>Actinomycetes</taxon>
        <taxon>Micrococcales</taxon>
        <taxon>Microbacteriaceae</taxon>
        <taxon>Leucobacter</taxon>
    </lineage>
</organism>
<keyword evidence="1" id="KW-0808">Transferase</keyword>
<dbReference type="CDD" id="cd00377">
    <property type="entry name" value="ICL_PEPM"/>
    <property type="match status" value="1"/>
</dbReference>
<reference evidence="1 2" key="1">
    <citation type="submission" date="2015-01" db="EMBL/GenBank/DDBJ databases">
        <title>Draft genome sequence of Leucobacter komagatae strain VKM ST2845.</title>
        <authorList>
            <person name="Karlyshev A.V."/>
            <person name="Kudryashova E.B."/>
        </authorList>
    </citation>
    <scope>NUCLEOTIDE SEQUENCE [LARGE SCALE GENOMIC DNA]</scope>
    <source>
        <strain evidence="1 2">VKM ST2845</strain>
    </source>
</reference>
<accession>A0A0D0INB8</accession>
<dbReference type="GO" id="GO:0008168">
    <property type="term" value="F:methyltransferase activity"/>
    <property type="evidence" value="ECO:0007669"/>
    <property type="project" value="UniProtKB-KW"/>
</dbReference>
<dbReference type="PANTHER" id="PTHR42905">
    <property type="entry name" value="PHOSPHOENOLPYRUVATE CARBOXYLASE"/>
    <property type="match status" value="1"/>
</dbReference>
<evidence type="ECO:0000313" key="1">
    <source>
        <dbReference type="EMBL" id="KIP52587.1"/>
    </source>
</evidence>
<dbReference type="Pfam" id="PF13714">
    <property type="entry name" value="PEP_mutase"/>
    <property type="match status" value="1"/>
</dbReference>
<proteinExistence type="predicted"/>
<dbReference type="AlphaFoldDB" id="A0A0D0INB8"/>
<keyword evidence="1" id="KW-0489">Methyltransferase</keyword>
<dbReference type="InterPro" id="IPR039556">
    <property type="entry name" value="ICL/PEPM"/>
</dbReference>
<dbReference type="OrthoDB" id="9780430at2"/>
<gene>
    <name evidence="1" type="ORF">SD72_08540</name>
</gene>
<dbReference type="Proteomes" id="UP000032120">
    <property type="component" value="Unassembled WGS sequence"/>
</dbReference>
<dbReference type="InterPro" id="IPR015813">
    <property type="entry name" value="Pyrv/PenolPyrv_kinase-like_dom"/>
</dbReference>
<comment type="caution">
    <text evidence="1">The sequence shown here is derived from an EMBL/GenBank/DDBJ whole genome shotgun (WGS) entry which is preliminary data.</text>
</comment>
<dbReference type="GO" id="GO:0032259">
    <property type="term" value="P:methylation"/>
    <property type="evidence" value="ECO:0007669"/>
    <property type="project" value="UniProtKB-KW"/>
</dbReference>
<dbReference type="SUPFAM" id="SSF51621">
    <property type="entry name" value="Phosphoenolpyruvate/pyruvate domain"/>
    <property type="match status" value="1"/>
</dbReference>
<dbReference type="RefSeq" id="WP_042544019.1">
    <property type="nucleotide sequence ID" value="NZ_JXSQ01000009.1"/>
</dbReference>
<evidence type="ECO:0000313" key="2">
    <source>
        <dbReference type="Proteomes" id="UP000032120"/>
    </source>
</evidence>
<dbReference type="InterPro" id="IPR040442">
    <property type="entry name" value="Pyrv_kinase-like_dom_sf"/>
</dbReference>
<name>A0A0D0INB8_9MICO</name>
<dbReference type="EMBL" id="JXSQ01000009">
    <property type="protein sequence ID" value="KIP52587.1"/>
    <property type="molecule type" value="Genomic_DNA"/>
</dbReference>
<dbReference type="Gene3D" id="3.20.20.60">
    <property type="entry name" value="Phosphoenolpyruvate-binding domains"/>
    <property type="match status" value="1"/>
</dbReference>
<protein>
    <submittedName>
        <fullName evidence="1">3-methyl-2-oxobutanoate hydroxymethyltransferase</fullName>
    </submittedName>
</protein>